<keyword evidence="1" id="KW-0479">Metal-binding</keyword>
<protein>
    <recommendedName>
        <fullName evidence="1">ATP-dependent dethiobiotin synthetase BioD</fullName>
        <ecNumber evidence="1">6.3.3.3</ecNumber>
    </recommendedName>
    <alternativeName>
        <fullName evidence="1">DTB synthetase</fullName>
        <shortName evidence="1">DTBS</shortName>
    </alternativeName>
    <alternativeName>
        <fullName evidence="1">Dethiobiotin synthase</fullName>
    </alternativeName>
</protein>
<comment type="subcellular location">
    <subcellularLocation>
        <location evidence="1">Cytoplasm</location>
    </subcellularLocation>
</comment>
<dbReference type="CDD" id="cd03109">
    <property type="entry name" value="DTBS"/>
    <property type="match status" value="1"/>
</dbReference>
<dbReference type="HAMAP" id="MF_00336">
    <property type="entry name" value="BioD"/>
    <property type="match status" value="1"/>
</dbReference>
<comment type="caution">
    <text evidence="2">The sequence shown here is derived from an EMBL/GenBank/DDBJ whole genome shotgun (WGS) entry which is preliminary data.</text>
</comment>
<dbReference type="InterPro" id="IPR004472">
    <property type="entry name" value="DTB_synth_BioD"/>
</dbReference>
<dbReference type="AlphaFoldDB" id="A0A6B0VIE4"/>
<comment type="function">
    <text evidence="1">Catalyzes a mechanistically unusual reaction, the ATP-dependent insertion of CO2 between the N7 and N8 nitrogen atoms of 7,8-diaminopelargonic acid (DAPA, also called 7,8-diammoniononanoate) to form a ureido ring.</text>
</comment>
<keyword evidence="1 2" id="KW-0436">Ligase</keyword>
<dbReference type="UniPathway" id="UPA00078">
    <property type="reaction ID" value="UER00161"/>
</dbReference>
<feature type="binding site" evidence="1">
    <location>
        <begin position="13"/>
        <end position="18"/>
    </location>
    <ligand>
        <name>ATP</name>
        <dbReference type="ChEBI" id="CHEBI:30616"/>
    </ligand>
</feature>
<dbReference type="Proteomes" id="UP000434101">
    <property type="component" value="Unassembled WGS sequence"/>
</dbReference>
<feature type="binding site" evidence="1">
    <location>
        <position position="108"/>
    </location>
    <ligand>
        <name>Mg(2+)</name>
        <dbReference type="ChEBI" id="CHEBI:18420"/>
    </ligand>
</feature>
<feature type="binding site" evidence="1">
    <location>
        <position position="42"/>
    </location>
    <ligand>
        <name>substrate</name>
    </ligand>
</feature>
<dbReference type="Gene3D" id="3.40.50.300">
    <property type="entry name" value="P-loop containing nucleotide triphosphate hydrolases"/>
    <property type="match status" value="1"/>
</dbReference>
<feature type="binding site" evidence="1">
    <location>
        <begin position="168"/>
        <end position="169"/>
    </location>
    <ligand>
        <name>ATP</name>
        <dbReference type="ChEBI" id="CHEBI:30616"/>
    </ligand>
</feature>
<gene>
    <name evidence="1 2" type="primary">bioD</name>
    <name evidence="2" type="ORF">GS429_01245</name>
</gene>
<dbReference type="RefSeq" id="WP_160061956.1">
    <property type="nucleotide sequence ID" value="NZ_WUYX01000004.1"/>
</dbReference>
<dbReference type="Pfam" id="PF13500">
    <property type="entry name" value="AAA_26"/>
    <property type="match status" value="1"/>
</dbReference>
<keyword evidence="3" id="KW-1185">Reference proteome</keyword>
<comment type="cofactor">
    <cofactor evidence="1">
        <name>Mg(2+)</name>
        <dbReference type="ChEBI" id="CHEBI:18420"/>
    </cofactor>
</comment>
<evidence type="ECO:0000256" key="1">
    <source>
        <dbReference type="HAMAP-Rule" id="MF_00336"/>
    </source>
</evidence>
<keyword evidence="1" id="KW-0963">Cytoplasm</keyword>
<feature type="active site" evidence="1">
    <location>
        <position position="38"/>
    </location>
</feature>
<dbReference type="InterPro" id="IPR027417">
    <property type="entry name" value="P-loop_NTPase"/>
</dbReference>
<dbReference type="OrthoDB" id="201569at2157"/>
<comment type="similarity">
    <text evidence="1">Belongs to the dethiobiotin synthetase family.</text>
</comment>
<comment type="subunit">
    <text evidence="1">Homodimer.</text>
</comment>
<comment type="catalytic activity">
    <reaction evidence="1">
        <text>(7R,8S)-7,8-diammoniononanoate + CO2 + ATP = (4R,5S)-dethiobiotin + ADP + phosphate + 3 H(+)</text>
        <dbReference type="Rhea" id="RHEA:15805"/>
        <dbReference type="ChEBI" id="CHEBI:15378"/>
        <dbReference type="ChEBI" id="CHEBI:16526"/>
        <dbReference type="ChEBI" id="CHEBI:30616"/>
        <dbReference type="ChEBI" id="CHEBI:43474"/>
        <dbReference type="ChEBI" id="CHEBI:149469"/>
        <dbReference type="ChEBI" id="CHEBI:149473"/>
        <dbReference type="ChEBI" id="CHEBI:456216"/>
        <dbReference type="EC" id="6.3.3.3"/>
    </reaction>
</comment>
<comment type="pathway">
    <text evidence="1">Cofactor biosynthesis; biotin biosynthesis; biotin from 7,8-diaminononanoate: step 1/2.</text>
</comment>
<dbReference type="PIRSF" id="PIRSF006755">
    <property type="entry name" value="DTB_synth"/>
    <property type="match status" value="1"/>
</dbReference>
<dbReference type="PANTHER" id="PTHR43210">
    <property type="entry name" value="DETHIOBIOTIN SYNTHETASE"/>
    <property type="match status" value="1"/>
</dbReference>
<feature type="binding site" evidence="1">
    <location>
        <position position="49"/>
    </location>
    <ligand>
        <name>Mg(2+)</name>
        <dbReference type="ChEBI" id="CHEBI:18420"/>
    </ligand>
</feature>
<feature type="binding site" evidence="1">
    <location>
        <begin position="108"/>
        <end position="111"/>
    </location>
    <ligand>
        <name>ATP</name>
        <dbReference type="ChEBI" id="CHEBI:30616"/>
    </ligand>
</feature>
<comment type="caution">
    <text evidence="1">Lacks conserved residue(s) required for the propagation of feature annotation.</text>
</comment>
<dbReference type="GO" id="GO:0005829">
    <property type="term" value="C:cytosol"/>
    <property type="evidence" value="ECO:0007669"/>
    <property type="project" value="TreeGrafter"/>
</dbReference>
<dbReference type="GO" id="GO:0004141">
    <property type="term" value="F:dethiobiotin synthase activity"/>
    <property type="evidence" value="ECO:0007669"/>
    <property type="project" value="UniProtKB-UniRule"/>
</dbReference>
<evidence type="ECO:0000313" key="3">
    <source>
        <dbReference type="Proteomes" id="UP000434101"/>
    </source>
</evidence>
<feature type="binding site" evidence="1">
    <location>
        <position position="204"/>
    </location>
    <ligand>
        <name>ATP</name>
        <dbReference type="ChEBI" id="CHEBI:30616"/>
    </ligand>
</feature>
<dbReference type="GO" id="GO:0009102">
    <property type="term" value="P:biotin biosynthetic process"/>
    <property type="evidence" value="ECO:0007669"/>
    <property type="project" value="UniProtKB-UniRule"/>
</dbReference>
<name>A0A6B0VIE4_9EURY</name>
<feature type="binding site" evidence="1">
    <location>
        <position position="49"/>
    </location>
    <ligand>
        <name>ATP</name>
        <dbReference type="ChEBI" id="CHEBI:30616"/>
    </ligand>
</feature>
<feature type="binding site" evidence="1">
    <location>
        <position position="17"/>
    </location>
    <ligand>
        <name>Mg(2+)</name>
        <dbReference type="ChEBI" id="CHEBI:18420"/>
    </ligand>
</feature>
<dbReference type="GO" id="GO:0005524">
    <property type="term" value="F:ATP binding"/>
    <property type="evidence" value="ECO:0007669"/>
    <property type="project" value="UniProtKB-UniRule"/>
</dbReference>
<keyword evidence="1" id="KW-0460">Magnesium</keyword>
<keyword evidence="1" id="KW-0067">ATP-binding</keyword>
<dbReference type="EMBL" id="WUYX01000004">
    <property type="protein sequence ID" value="MXV60716.1"/>
    <property type="molecule type" value="Genomic_DNA"/>
</dbReference>
<dbReference type="EC" id="6.3.3.3" evidence="1"/>
<dbReference type="GO" id="GO:0000287">
    <property type="term" value="F:magnesium ion binding"/>
    <property type="evidence" value="ECO:0007669"/>
    <property type="project" value="UniProtKB-UniRule"/>
</dbReference>
<accession>A0A6B0VIE4</accession>
<dbReference type="PANTHER" id="PTHR43210:SF5">
    <property type="entry name" value="DETHIOBIOTIN SYNTHETASE"/>
    <property type="match status" value="1"/>
</dbReference>
<keyword evidence="1" id="KW-0547">Nucleotide-binding</keyword>
<proteinExistence type="inferred from homology"/>
<reference evidence="2 3" key="1">
    <citation type="submission" date="2020-01" db="EMBL/GenBank/DDBJ databases">
        <title>Natronorubrum sp. JWXQ-INN 674 isolated from Inner Mongolia Autonomous Region of China.</title>
        <authorList>
            <person name="Xue Q."/>
        </authorList>
    </citation>
    <scope>NUCLEOTIDE SEQUENCE [LARGE SCALE GENOMIC DNA]</scope>
    <source>
        <strain evidence="2 3">JWXQ-INN-674</strain>
    </source>
</reference>
<dbReference type="SUPFAM" id="SSF52540">
    <property type="entry name" value="P-loop containing nucleoside triphosphate hydrolases"/>
    <property type="match status" value="1"/>
</dbReference>
<sequence length="227" mass="23556">MTEPIAIVGTGTGVGKTVVTAGISRWLRDQGVNARAIKPAQTGYPPDDDAGFVADACGDSAAAICPRYFEPALAPRVAAEEVGEDLSYDSIRALCADAIAETEYPIVEGIGGLRVPLAGDREVIDLVADLEATALVVTRSGLGTLNHTALSVSALERRGIDVAGIVCNEYAGATVAERTNPEELERMTGYTVETVPPLPGETPEELAAGVTDAFSPAFLDRLATLGD</sequence>
<keyword evidence="1" id="KW-0093">Biotin biosynthesis</keyword>
<evidence type="ECO:0000313" key="2">
    <source>
        <dbReference type="EMBL" id="MXV60716.1"/>
    </source>
</evidence>
<organism evidence="2 3">
    <name type="scientific">Natronorubrum halalkaliphilum</name>
    <dbReference type="NCBI Taxonomy" id="2691917"/>
    <lineage>
        <taxon>Archaea</taxon>
        <taxon>Methanobacteriati</taxon>
        <taxon>Methanobacteriota</taxon>
        <taxon>Stenosarchaea group</taxon>
        <taxon>Halobacteria</taxon>
        <taxon>Halobacteriales</taxon>
        <taxon>Natrialbaceae</taxon>
        <taxon>Natronorubrum</taxon>
    </lineage>
</organism>
<dbReference type="NCBIfam" id="TIGR00347">
    <property type="entry name" value="bioD"/>
    <property type="match status" value="1"/>
</dbReference>